<comment type="caution">
    <text evidence="1">The sequence shown here is derived from an EMBL/GenBank/DDBJ whole genome shotgun (WGS) entry which is preliminary data.</text>
</comment>
<reference evidence="1 2" key="1">
    <citation type="submission" date="2016-08" db="EMBL/GenBank/DDBJ databases">
        <title>Draft genome sequence of Candidatus Piscirickettsia litoralis, from seawater.</title>
        <authorList>
            <person name="Wan X."/>
            <person name="Lee A.J."/>
            <person name="Hou S."/>
            <person name="Donachie S.P."/>
        </authorList>
    </citation>
    <scope>NUCLEOTIDE SEQUENCE [LARGE SCALE GENOMIC DNA]</scope>
    <source>
        <strain evidence="1 2">Y2</strain>
    </source>
</reference>
<dbReference type="Proteomes" id="UP000094329">
    <property type="component" value="Unassembled WGS sequence"/>
</dbReference>
<name>A0ABX2ZZE7_9GAMM</name>
<gene>
    <name evidence="1" type="ORF">BGC07_15985</name>
</gene>
<accession>A0ABX2ZZE7</accession>
<evidence type="ECO:0008006" key="3">
    <source>
        <dbReference type="Google" id="ProtNLM"/>
    </source>
</evidence>
<protein>
    <recommendedName>
        <fullName evidence="3">Transposase</fullName>
    </recommendedName>
</protein>
<evidence type="ECO:0000313" key="1">
    <source>
        <dbReference type="EMBL" id="ODN41598.1"/>
    </source>
</evidence>
<dbReference type="NCBIfam" id="NF047593">
    <property type="entry name" value="IS66_ISAeme5_TnpA"/>
    <property type="match status" value="1"/>
</dbReference>
<keyword evidence="2" id="KW-1185">Reference proteome</keyword>
<proteinExistence type="predicted"/>
<dbReference type="RefSeq" id="WP_069314062.1">
    <property type="nucleotide sequence ID" value="NZ_MDTU01000002.1"/>
</dbReference>
<dbReference type="EMBL" id="MDTU01000002">
    <property type="protein sequence ID" value="ODN41598.1"/>
    <property type="molecule type" value="Genomic_DNA"/>
</dbReference>
<organism evidence="1 2">
    <name type="scientific">Piscirickettsia litoralis</name>
    <dbReference type="NCBI Taxonomy" id="1891921"/>
    <lineage>
        <taxon>Bacteria</taxon>
        <taxon>Pseudomonadati</taxon>
        <taxon>Pseudomonadota</taxon>
        <taxon>Gammaproteobacteria</taxon>
        <taxon>Thiotrichales</taxon>
        <taxon>Piscirickettsiaceae</taxon>
        <taxon>Piscirickettsia</taxon>
    </lineage>
</organism>
<evidence type="ECO:0000313" key="2">
    <source>
        <dbReference type="Proteomes" id="UP000094329"/>
    </source>
</evidence>
<sequence length="101" mass="11618">MEEIMNIKRSRAEWLSLVEQWRESGQTLKEFCQSNGLKHTQFSYYAAVQRKQKKDSLGFVEIKTAPTGLSLKLCGQHELILSPDFDEHTLLKVLNVASHVQ</sequence>